<protein>
    <submittedName>
        <fullName evidence="4">Di-copper centre-containing protein</fullName>
    </submittedName>
</protein>
<dbReference type="AlphaFoldDB" id="A0A6A6V9L9"/>
<dbReference type="PROSITE" id="PS00498">
    <property type="entry name" value="TYROSINASE_2"/>
    <property type="match status" value="1"/>
</dbReference>
<dbReference type="EMBL" id="MU006579">
    <property type="protein sequence ID" value="KAF2745981.1"/>
    <property type="molecule type" value="Genomic_DNA"/>
</dbReference>
<evidence type="ECO:0000313" key="4">
    <source>
        <dbReference type="EMBL" id="KAF2745981.1"/>
    </source>
</evidence>
<feature type="domain" description="Tyrosinase copper-binding" evidence="3">
    <location>
        <begin position="269"/>
        <end position="280"/>
    </location>
</feature>
<accession>A0A6A6V9L9</accession>
<dbReference type="GO" id="GO:0016491">
    <property type="term" value="F:oxidoreductase activity"/>
    <property type="evidence" value="ECO:0007669"/>
    <property type="project" value="UniProtKB-KW"/>
</dbReference>
<keyword evidence="2" id="KW-0560">Oxidoreductase</keyword>
<keyword evidence="1" id="KW-0479">Metal-binding</keyword>
<dbReference type="GO" id="GO:0046872">
    <property type="term" value="F:metal ion binding"/>
    <property type="evidence" value="ECO:0007669"/>
    <property type="project" value="UniProtKB-KW"/>
</dbReference>
<name>A0A6A6V9L9_9PLEO</name>
<evidence type="ECO:0000256" key="1">
    <source>
        <dbReference type="ARBA" id="ARBA00022723"/>
    </source>
</evidence>
<reference evidence="4" key="1">
    <citation type="journal article" date="2020" name="Stud. Mycol.">
        <title>101 Dothideomycetes genomes: a test case for predicting lifestyles and emergence of pathogens.</title>
        <authorList>
            <person name="Haridas S."/>
            <person name="Albert R."/>
            <person name="Binder M."/>
            <person name="Bloem J."/>
            <person name="Labutti K."/>
            <person name="Salamov A."/>
            <person name="Andreopoulos B."/>
            <person name="Baker S."/>
            <person name="Barry K."/>
            <person name="Bills G."/>
            <person name="Bluhm B."/>
            <person name="Cannon C."/>
            <person name="Castanera R."/>
            <person name="Culley D."/>
            <person name="Daum C."/>
            <person name="Ezra D."/>
            <person name="Gonzalez J."/>
            <person name="Henrissat B."/>
            <person name="Kuo A."/>
            <person name="Liang C."/>
            <person name="Lipzen A."/>
            <person name="Lutzoni F."/>
            <person name="Magnuson J."/>
            <person name="Mondo S."/>
            <person name="Nolan M."/>
            <person name="Ohm R."/>
            <person name="Pangilinan J."/>
            <person name="Park H.-J."/>
            <person name="Ramirez L."/>
            <person name="Alfaro M."/>
            <person name="Sun H."/>
            <person name="Tritt A."/>
            <person name="Yoshinaga Y."/>
            <person name="Zwiers L.-H."/>
            <person name="Turgeon B."/>
            <person name="Goodwin S."/>
            <person name="Spatafora J."/>
            <person name="Crous P."/>
            <person name="Grigoriev I."/>
        </authorList>
    </citation>
    <scope>NUCLEOTIDE SEQUENCE</scope>
    <source>
        <strain evidence="4">CBS 119925</strain>
    </source>
</reference>
<proteinExistence type="predicted"/>
<organism evidence="4 5">
    <name type="scientific">Sporormia fimetaria CBS 119925</name>
    <dbReference type="NCBI Taxonomy" id="1340428"/>
    <lineage>
        <taxon>Eukaryota</taxon>
        <taxon>Fungi</taxon>
        <taxon>Dikarya</taxon>
        <taxon>Ascomycota</taxon>
        <taxon>Pezizomycotina</taxon>
        <taxon>Dothideomycetes</taxon>
        <taxon>Pleosporomycetidae</taxon>
        <taxon>Pleosporales</taxon>
        <taxon>Sporormiaceae</taxon>
        <taxon>Sporormia</taxon>
    </lineage>
</organism>
<dbReference type="InterPro" id="IPR008922">
    <property type="entry name" value="Di-copper_centre_dom_sf"/>
</dbReference>
<dbReference type="PANTHER" id="PTHR11474">
    <property type="entry name" value="TYROSINASE FAMILY MEMBER"/>
    <property type="match status" value="1"/>
</dbReference>
<evidence type="ECO:0000256" key="2">
    <source>
        <dbReference type="ARBA" id="ARBA00023002"/>
    </source>
</evidence>
<dbReference type="PRINTS" id="PR00092">
    <property type="entry name" value="TYROSINASE"/>
</dbReference>
<keyword evidence="5" id="KW-1185">Reference proteome</keyword>
<dbReference type="OrthoDB" id="6132182at2759"/>
<gene>
    <name evidence="4" type="ORF">M011DRAFT_495174</name>
</gene>
<dbReference type="Gene3D" id="1.10.1280.10">
    <property type="entry name" value="Di-copper center containing domain from catechol oxidase"/>
    <property type="match status" value="1"/>
</dbReference>
<dbReference type="Proteomes" id="UP000799440">
    <property type="component" value="Unassembled WGS sequence"/>
</dbReference>
<dbReference type="SUPFAM" id="SSF48056">
    <property type="entry name" value="Di-copper centre-containing domain"/>
    <property type="match status" value="1"/>
</dbReference>
<evidence type="ECO:0000259" key="3">
    <source>
        <dbReference type="PROSITE" id="PS00498"/>
    </source>
</evidence>
<dbReference type="Pfam" id="PF00264">
    <property type="entry name" value="Tyrosinase"/>
    <property type="match status" value="1"/>
</dbReference>
<dbReference type="PANTHER" id="PTHR11474:SF125">
    <property type="entry name" value="N-ACETYL-6-HYDROXYTRYPTOPHAN OXIDASE IVOB-RELATED"/>
    <property type="match status" value="1"/>
</dbReference>
<sequence length="346" mass="38906">MAIASLRNAEFTRRGGNGSCTLATARVRRDWNHLSMNERKNYIKAVQCLWDLPRVDPDFSAAQNYFDEFVAIHVNRGDFIHYTGNFLTWHRYYIHLWEETLRNDCGYKGALPYWNWFKYQNNLAASPMLDGSDTSLGGDGEFFAHNGSRAVAGTVFLPSGKGGGCVKSGPFAGRTINIGPIRPGMDGHVPVMKSERDYNPRCQRRDLTNEAASRFTLDGLYDLLLGDNSFTIAHFQEKLQGEPGFMRMHGAGHYSMNGDSADVYSSPNDPAFYQHHAMLDRVYWMWQILHPQLADTVDGTQTFRNTPPSANATVDDILNVGVLGKHLPIKSMFNTLGNDPLCYIYA</sequence>
<dbReference type="InterPro" id="IPR050316">
    <property type="entry name" value="Tyrosinase/Hemocyanin"/>
</dbReference>
<evidence type="ECO:0000313" key="5">
    <source>
        <dbReference type="Proteomes" id="UP000799440"/>
    </source>
</evidence>
<dbReference type="InterPro" id="IPR002227">
    <property type="entry name" value="Tyrosinase_Cu-bd"/>
</dbReference>